<evidence type="ECO:0000313" key="2">
    <source>
        <dbReference type="EMBL" id="TKC00561.1"/>
    </source>
</evidence>
<dbReference type="RefSeq" id="WP_136824770.1">
    <property type="nucleotide sequence ID" value="NZ_SWBP01000001.1"/>
</dbReference>
<feature type="transmembrane region" description="Helical" evidence="1">
    <location>
        <begin position="12"/>
        <end position="35"/>
    </location>
</feature>
<dbReference type="AlphaFoldDB" id="A0A4V5NXS4"/>
<keyword evidence="1" id="KW-0812">Transmembrane</keyword>
<keyword evidence="1" id="KW-1133">Transmembrane helix</keyword>
<organism evidence="2 3">
    <name type="scientific">Pedobacter cryophilus</name>
    <dbReference type="NCBI Taxonomy" id="2571271"/>
    <lineage>
        <taxon>Bacteria</taxon>
        <taxon>Pseudomonadati</taxon>
        <taxon>Bacteroidota</taxon>
        <taxon>Sphingobacteriia</taxon>
        <taxon>Sphingobacteriales</taxon>
        <taxon>Sphingobacteriaceae</taxon>
        <taxon>Pedobacter</taxon>
    </lineage>
</organism>
<name>A0A4V5NXS4_9SPHI</name>
<accession>A0A4V5NXS4</accession>
<keyword evidence="1" id="KW-0472">Membrane</keyword>
<dbReference type="Proteomes" id="UP000308181">
    <property type="component" value="Unassembled WGS sequence"/>
</dbReference>
<proteinExistence type="predicted"/>
<comment type="caution">
    <text evidence="2">The sequence shown here is derived from an EMBL/GenBank/DDBJ whole genome shotgun (WGS) entry which is preliminary data.</text>
</comment>
<dbReference type="OrthoDB" id="814802at2"/>
<gene>
    <name evidence="2" type="ORF">FA046_02470</name>
</gene>
<protein>
    <recommendedName>
        <fullName evidence="4">DUF748 domain-containing protein</fullName>
    </recommendedName>
</protein>
<evidence type="ECO:0008006" key="4">
    <source>
        <dbReference type="Google" id="ProtNLM"/>
    </source>
</evidence>
<evidence type="ECO:0000313" key="3">
    <source>
        <dbReference type="Proteomes" id="UP000308181"/>
    </source>
</evidence>
<dbReference type="EMBL" id="SWBP01000001">
    <property type="protein sequence ID" value="TKC00561.1"/>
    <property type="molecule type" value="Genomic_DNA"/>
</dbReference>
<reference evidence="2 3" key="1">
    <citation type="submission" date="2019-04" db="EMBL/GenBank/DDBJ databases">
        <title>Pedobacter sp. AR-3-17 sp. nov., isolated from Arctic soil.</title>
        <authorList>
            <person name="Dahal R.H."/>
            <person name="Kim D.-U."/>
        </authorList>
    </citation>
    <scope>NUCLEOTIDE SEQUENCE [LARGE SCALE GENOMIC DNA]</scope>
    <source>
        <strain evidence="2 3">AR-3-17</strain>
    </source>
</reference>
<keyword evidence="3" id="KW-1185">Reference proteome</keyword>
<evidence type="ECO:0000256" key="1">
    <source>
        <dbReference type="SAM" id="Phobius"/>
    </source>
</evidence>
<sequence>MDENPLPQKKHTLVKWLMSFFGLLIIVLLASAWYINHRWKPLLTSIIQNTVITATDSLYKVSFSNIKINIISGGVTIDSIEVIPDLKVYQKLIDQKAAPENIINLKVTKLTLKNVNPIKVYRHKKLDIKSIVIENPSLTVFYSKLKNQLAQAKDNRTVYERIKEVLKEVKIESLFLSDVNLKYVDQSFEIPKTTYLDKVNIRLNDILIDSTSATDHHRIFTAKDVIAEISDYNFATPDSMYHLNIKHVGVSTQNKHLIVEGIALIPRYKEIAFSNQFEYQKERYKIMFDSLIANNINFNDLLEKRTFAASSVKLMNGELDVFLNRDKAKPKVDKGKNFPHLALQRVAWGIITDTLILKNINISYKEYNPKTKSRGVVFFSDLDGRVFNVTNDSTALSKNHFANAHLSTLLMGKGKLNVHISFDLTDAKGGFSYDGDLGPMQTSTINALTKPLAMVMTSSGKVNSMNFAMKGNVDGAGGSMTLNYEDLNVILMKKDEQENFKRMGLMSLFANALLLERNNPSGKNPIRVAKPYYARPTDGSFFNLMWKVIFAGLKESVGITKEKEAKLLQRAENFKDAKVKREQRKYIRQKRKAERKSNK</sequence>